<dbReference type="InterPro" id="IPR001841">
    <property type="entry name" value="Znf_RING"/>
</dbReference>
<gene>
    <name evidence="13" type="ORF">DIABBA_LOCUS11669</name>
</gene>
<evidence type="ECO:0000256" key="5">
    <source>
        <dbReference type="ARBA" id="ARBA00022723"/>
    </source>
</evidence>
<dbReference type="GO" id="GO:0061630">
    <property type="term" value="F:ubiquitin protein ligase activity"/>
    <property type="evidence" value="ECO:0007669"/>
    <property type="project" value="UniProtKB-EC"/>
</dbReference>
<evidence type="ECO:0000256" key="2">
    <source>
        <dbReference type="ARBA" id="ARBA00004906"/>
    </source>
</evidence>
<comment type="catalytic activity">
    <reaction evidence="1 10">
        <text>S-ubiquitinyl-[E2 ubiquitin-conjugating enzyme]-L-cysteine + [acceptor protein]-L-lysine = [E2 ubiquitin-conjugating enzyme]-L-cysteine + N(6)-ubiquitinyl-[acceptor protein]-L-lysine.</text>
        <dbReference type="EC" id="2.3.2.27"/>
    </reaction>
</comment>
<keyword evidence="14" id="KW-1185">Reference proteome</keyword>
<comment type="pathway">
    <text evidence="2 10">Protein modification; protein ubiquitination.</text>
</comment>
<dbReference type="SMART" id="SM00184">
    <property type="entry name" value="RING"/>
    <property type="match status" value="2"/>
</dbReference>
<dbReference type="Proteomes" id="UP001153709">
    <property type="component" value="Chromosome 8"/>
</dbReference>
<evidence type="ECO:0000313" key="14">
    <source>
        <dbReference type="Proteomes" id="UP001153709"/>
    </source>
</evidence>
<dbReference type="PROSITE" id="PS50089">
    <property type="entry name" value="ZF_RING_2"/>
    <property type="match status" value="2"/>
</dbReference>
<dbReference type="Gene3D" id="3.30.40.10">
    <property type="entry name" value="Zinc/RING finger domain, C3HC4 (zinc finger)"/>
    <property type="match status" value="4"/>
</dbReference>
<evidence type="ECO:0000256" key="7">
    <source>
        <dbReference type="ARBA" id="ARBA00022786"/>
    </source>
</evidence>
<evidence type="ECO:0000256" key="8">
    <source>
        <dbReference type="ARBA" id="ARBA00022833"/>
    </source>
</evidence>
<evidence type="ECO:0000256" key="3">
    <source>
        <dbReference type="ARBA" id="ARBA00009119"/>
    </source>
</evidence>
<dbReference type="PANTHER" id="PTHR45877">
    <property type="entry name" value="E3 UBIQUITIN-PROTEIN LIGASE SIAH2"/>
    <property type="match status" value="1"/>
</dbReference>
<dbReference type="FunFam" id="3.30.40.10:FF:000041">
    <property type="entry name" value="E3 ubiquitin-protein ligase SINAT3"/>
    <property type="match status" value="2"/>
</dbReference>
<sequence length="502" mass="59078">MRTRKSSKFVKPERNMAAEQIMQCPICLETMKPPIIQCKVGHSMCGLCIKESGIKMCPTCREQLTTTRNYQLEQLIEGIKDVLKFDCAYQHKGCKFAVNKQDKETHELECKFRKFTCEGKKFAKWSCNWSGDYSDIYQHFKRNHKDNTRLEFKTDALMKVSLKTSFNNVYLISLFSGQSYLYCKHRVDTSNKKIYFHFQFIGLKSQAQHYYYEFEVYKGTRKFKITEICTNDTSNIDITNMAAEQIMQCPICLETMKPPIIQCKVGHSMCGLCIKESGIKMCPTCREQLTTTRNYQLEQLIEGIKDVLKFDCAYQHKGCKFVVNKQDKETHELECKFRKFTCEGKKFAKWSCNWSGDYSEIYQHFKRNHKDNTRLEFKTDAVMKVSLKTSFNNVYLISLFSGQSYLYCKHRVDTSNKKIYFHFQFIGLKSQAQHYYYEFEVYKGTRKFKITEICTNDTSNIDITFAEEKCFVMSFTAVKNYLNEDGELPFKFRVMSTKKTSV</sequence>
<protein>
    <recommendedName>
        <fullName evidence="10">E3 ubiquitin-protein ligase</fullName>
        <ecNumber evidence="10">2.3.2.27</ecNumber>
    </recommendedName>
</protein>
<comment type="function">
    <text evidence="10">E3 ubiquitin-protein ligase that mediates ubiquitination and subsequent proteasomal degradation of target proteins. E3 ubiquitin ligases accept ubiquitin from an E2 ubiquitin-conjugating enzyme in the form of a thioester and then directly transfers the ubiquitin to targeted substrates.</text>
</comment>
<dbReference type="Pfam" id="PF21361">
    <property type="entry name" value="Sina_ZnF"/>
    <property type="match status" value="2"/>
</dbReference>
<feature type="domain" description="SIAH-type" evidence="12">
    <location>
        <begin position="307"/>
        <end position="370"/>
    </location>
</feature>
<dbReference type="Gene3D" id="2.60.210.10">
    <property type="entry name" value="Apoptosis, Tumor Necrosis Factor Receptor Associated Protein 2, Chain A"/>
    <property type="match status" value="2"/>
</dbReference>
<dbReference type="AlphaFoldDB" id="A0A9N9T911"/>
<dbReference type="PROSITE" id="PS51081">
    <property type="entry name" value="ZF_SIAH"/>
    <property type="match status" value="2"/>
</dbReference>
<comment type="domain">
    <text evidence="10">The SBD domain (substrate-binding domain) mediates the interaction with substrate proteins. It is related to the TRAF family.</text>
</comment>
<evidence type="ECO:0000259" key="11">
    <source>
        <dbReference type="PROSITE" id="PS50089"/>
    </source>
</evidence>
<proteinExistence type="inferred from homology"/>
<dbReference type="InterPro" id="IPR049548">
    <property type="entry name" value="Sina-like_RING"/>
</dbReference>
<dbReference type="OrthoDB" id="4788989at2759"/>
<accession>A0A9N9T911</accession>
<organism evidence="13 14">
    <name type="scientific">Diabrotica balteata</name>
    <name type="common">Banded cucumber beetle</name>
    <dbReference type="NCBI Taxonomy" id="107213"/>
    <lineage>
        <taxon>Eukaryota</taxon>
        <taxon>Metazoa</taxon>
        <taxon>Ecdysozoa</taxon>
        <taxon>Arthropoda</taxon>
        <taxon>Hexapoda</taxon>
        <taxon>Insecta</taxon>
        <taxon>Pterygota</taxon>
        <taxon>Neoptera</taxon>
        <taxon>Endopterygota</taxon>
        <taxon>Coleoptera</taxon>
        <taxon>Polyphaga</taxon>
        <taxon>Cucujiformia</taxon>
        <taxon>Chrysomeloidea</taxon>
        <taxon>Chrysomelidae</taxon>
        <taxon>Galerucinae</taxon>
        <taxon>Diabroticina</taxon>
        <taxon>Diabroticites</taxon>
        <taxon>Diabrotica</taxon>
    </lineage>
</organism>
<evidence type="ECO:0000256" key="10">
    <source>
        <dbReference type="RuleBase" id="RU201113"/>
    </source>
</evidence>
<evidence type="ECO:0000256" key="4">
    <source>
        <dbReference type="ARBA" id="ARBA00022679"/>
    </source>
</evidence>
<evidence type="ECO:0000259" key="12">
    <source>
        <dbReference type="PROSITE" id="PS51081"/>
    </source>
</evidence>
<evidence type="ECO:0000256" key="6">
    <source>
        <dbReference type="ARBA" id="ARBA00022771"/>
    </source>
</evidence>
<feature type="domain" description="RING-type" evidence="11">
    <location>
        <begin position="249"/>
        <end position="286"/>
    </location>
</feature>
<dbReference type="InterPro" id="IPR013083">
    <property type="entry name" value="Znf_RING/FYVE/PHD"/>
</dbReference>
<dbReference type="Pfam" id="PF21362">
    <property type="entry name" value="Sina_RING"/>
    <property type="match status" value="2"/>
</dbReference>
<comment type="domain">
    <text evidence="10">The RING-type zinc finger domain is essential for ubiquitin ligase activity.</text>
</comment>
<dbReference type="GO" id="GO:0005737">
    <property type="term" value="C:cytoplasm"/>
    <property type="evidence" value="ECO:0007669"/>
    <property type="project" value="InterPro"/>
</dbReference>
<comment type="similarity">
    <text evidence="3 10">Belongs to the SINA (Seven in absentia) family.</text>
</comment>
<evidence type="ECO:0000256" key="9">
    <source>
        <dbReference type="PROSITE-ProRule" id="PRU00455"/>
    </source>
</evidence>
<dbReference type="EC" id="2.3.2.27" evidence="10"/>
<keyword evidence="7 10" id="KW-0833">Ubl conjugation pathway</keyword>
<dbReference type="InterPro" id="IPR004162">
    <property type="entry name" value="SINA-like_animal"/>
</dbReference>
<dbReference type="GO" id="GO:0031624">
    <property type="term" value="F:ubiquitin conjugating enzyme binding"/>
    <property type="evidence" value="ECO:0007669"/>
    <property type="project" value="TreeGrafter"/>
</dbReference>
<keyword evidence="4" id="KW-0808">Transferase</keyword>
<feature type="domain" description="SIAH-type" evidence="12">
    <location>
        <begin position="82"/>
        <end position="145"/>
    </location>
</feature>
<dbReference type="EMBL" id="OU898283">
    <property type="protein sequence ID" value="CAG9838839.1"/>
    <property type="molecule type" value="Genomic_DNA"/>
</dbReference>
<dbReference type="InterPro" id="IPR018121">
    <property type="entry name" value="7-in-absentia-prot_TRAF-dom"/>
</dbReference>
<reference evidence="13" key="1">
    <citation type="submission" date="2022-01" db="EMBL/GenBank/DDBJ databases">
        <authorList>
            <person name="King R."/>
        </authorList>
    </citation>
    <scope>NUCLEOTIDE SEQUENCE</scope>
</reference>
<keyword evidence="6 9" id="KW-0863">Zinc-finger</keyword>
<name>A0A9N9T911_DIABA</name>
<dbReference type="SUPFAM" id="SSF49599">
    <property type="entry name" value="TRAF domain-like"/>
    <property type="match status" value="2"/>
</dbReference>
<evidence type="ECO:0000313" key="13">
    <source>
        <dbReference type="EMBL" id="CAG9838839.1"/>
    </source>
</evidence>
<dbReference type="PANTHER" id="PTHR45877:SF2">
    <property type="entry name" value="E3 UBIQUITIN-PROTEIN LIGASE SINA-RELATED"/>
    <property type="match status" value="1"/>
</dbReference>
<dbReference type="SUPFAM" id="SSF57850">
    <property type="entry name" value="RING/U-box"/>
    <property type="match status" value="2"/>
</dbReference>
<dbReference type="InterPro" id="IPR013010">
    <property type="entry name" value="Znf_SIAH"/>
</dbReference>
<dbReference type="GO" id="GO:0008270">
    <property type="term" value="F:zinc ion binding"/>
    <property type="evidence" value="ECO:0007669"/>
    <property type="project" value="UniProtKB-KW"/>
</dbReference>
<dbReference type="InterPro" id="IPR008974">
    <property type="entry name" value="TRAF-like"/>
</dbReference>
<evidence type="ECO:0000256" key="1">
    <source>
        <dbReference type="ARBA" id="ARBA00000900"/>
    </source>
</evidence>
<keyword evidence="5 10" id="KW-0479">Metal-binding</keyword>
<dbReference type="GO" id="GO:0043161">
    <property type="term" value="P:proteasome-mediated ubiquitin-dependent protein catabolic process"/>
    <property type="evidence" value="ECO:0007669"/>
    <property type="project" value="TreeGrafter"/>
</dbReference>
<keyword evidence="8 10" id="KW-0862">Zinc</keyword>
<feature type="domain" description="RING-type" evidence="11">
    <location>
        <begin position="24"/>
        <end position="61"/>
    </location>
</feature>
<dbReference type="Pfam" id="PF03145">
    <property type="entry name" value="Sina_TRAF"/>
    <property type="match status" value="2"/>
</dbReference>